<dbReference type="Proteomes" id="UP001158576">
    <property type="component" value="Chromosome 2"/>
</dbReference>
<evidence type="ECO:0000256" key="1">
    <source>
        <dbReference type="SAM" id="MobiDB-lite"/>
    </source>
</evidence>
<dbReference type="EMBL" id="OU015567">
    <property type="protein sequence ID" value="CAG5112754.1"/>
    <property type="molecule type" value="Genomic_DNA"/>
</dbReference>
<reference evidence="2 3" key="1">
    <citation type="submission" date="2021-04" db="EMBL/GenBank/DDBJ databases">
        <authorList>
            <person name="Bliznina A."/>
        </authorList>
    </citation>
    <scope>NUCLEOTIDE SEQUENCE [LARGE SCALE GENOMIC DNA]</scope>
</reference>
<feature type="region of interest" description="Disordered" evidence="1">
    <location>
        <begin position="165"/>
        <end position="189"/>
    </location>
</feature>
<sequence length="325" mass="36638">MTERRRSTRAAALKATEALSTPKRTPRRQTKLKDSIKEEGQVTETLKEIPIRRTVKQTIAPPVFEEHVEKQTPADLKTPISLQERSARKSPVLLETQQVKTPTAIKTPITVEKAVLKTPTRASPIAIEKLKPKTPVAMEIEDEKENLPIPQPTKTEVMYREPPVIAEDSSSESSDSDSEPIFSTSDSDDIPTVFVKSEKEAKHLRLLLTQPAGLMRQPAKPSISKVNATENDPEYINPGTTSGMVREVRLPDTEEYSNIMTLSDCMGNININAEEQAEIERQEAKERFEKKKKNDARFRTSFPTISDHRPLFYILTSFLSFKIGE</sequence>
<evidence type="ECO:0000313" key="2">
    <source>
        <dbReference type="EMBL" id="CAG5112754.1"/>
    </source>
</evidence>
<accession>A0ABN7T576</accession>
<protein>
    <submittedName>
        <fullName evidence="2">Oidioi.mRNA.OKI2018_I69.chr2.g6935.t1.cds</fullName>
    </submittedName>
</protein>
<feature type="region of interest" description="Disordered" evidence="1">
    <location>
        <begin position="1"/>
        <end position="39"/>
    </location>
</feature>
<feature type="region of interest" description="Disordered" evidence="1">
    <location>
        <begin position="218"/>
        <end position="240"/>
    </location>
</feature>
<proteinExistence type="predicted"/>
<gene>
    <name evidence="2" type="ORF">OKIOD_LOCUS15700</name>
</gene>
<organism evidence="2 3">
    <name type="scientific">Oikopleura dioica</name>
    <name type="common">Tunicate</name>
    <dbReference type="NCBI Taxonomy" id="34765"/>
    <lineage>
        <taxon>Eukaryota</taxon>
        <taxon>Metazoa</taxon>
        <taxon>Chordata</taxon>
        <taxon>Tunicata</taxon>
        <taxon>Appendicularia</taxon>
        <taxon>Copelata</taxon>
        <taxon>Oikopleuridae</taxon>
        <taxon>Oikopleura</taxon>
    </lineage>
</organism>
<name>A0ABN7T576_OIKDI</name>
<evidence type="ECO:0000313" key="3">
    <source>
        <dbReference type="Proteomes" id="UP001158576"/>
    </source>
</evidence>
<keyword evidence="3" id="KW-1185">Reference proteome</keyword>